<evidence type="ECO:0000256" key="4">
    <source>
        <dbReference type="PROSITE-ProRule" id="PRU00335"/>
    </source>
</evidence>
<keyword evidence="7" id="KW-1185">Reference proteome</keyword>
<evidence type="ECO:0000313" key="7">
    <source>
        <dbReference type="Proteomes" id="UP000639606"/>
    </source>
</evidence>
<proteinExistence type="predicted"/>
<dbReference type="RefSeq" id="WP_189227578.1">
    <property type="nucleotide sequence ID" value="NZ_BMRG01000029.1"/>
</dbReference>
<gene>
    <name evidence="6" type="ORF">GCM10010185_69630</name>
</gene>
<feature type="DNA-binding region" description="H-T-H motif" evidence="4">
    <location>
        <begin position="32"/>
        <end position="51"/>
    </location>
</feature>
<dbReference type="PROSITE" id="PS50977">
    <property type="entry name" value="HTH_TETR_2"/>
    <property type="match status" value="1"/>
</dbReference>
<dbReference type="PANTHER" id="PTHR47506">
    <property type="entry name" value="TRANSCRIPTIONAL REGULATORY PROTEIN"/>
    <property type="match status" value="1"/>
</dbReference>
<protein>
    <submittedName>
        <fullName evidence="6">TetR family transcriptional regulator</fullName>
    </submittedName>
</protein>
<dbReference type="InterPro" id="IPR009057">
    <property type="entry name" value="Homeodomain-like_sf"/>
</dbReference>
<dbReference type="EMBL" id="BMRG01000029">
    <property type="protein sequence ID" value="GGP85967.1"/>
    <property type="molecule type" value="Genomic_DNA"/>
</dbReference>
<keyword evidence="3" id="KW-0804">Transcription</keyword>
<feature type="domain" description="HTH tetR-type" evidence="5">
    <location>
        <begin position="9"/>
        <end position="69"/>
    </location>
</feature>
<accession>A0A918AUD5</accession>
<dbReference type="GO" id="GO:0003677">
    <property type="term" value="F:DNA binding"/>
    <property type="evidence" value="ECO:0007669"/>
    <property type="project" value="UniProtKB-UniRule"/>
</dbReference>
<evidence type="ECO:0000313" key="6">
    <source>
        <dbReference type="EMBL" id="GGP85967.1"/>
    </source>
</evidence>
<reference evidence="6" key="1">
    <citation type="journal article" date="2014" name="Int. J. Syst. Evol. Microbiol.">
        <title>Complete genome sequence of Corynebacterium casei LMG S-19264T (=DSM 44701T), isolated from a smear-ripened cheese.</title>
        <authorList>
            <consortium name="US DOE Joint Genome Institute (JGI-PGF)"/>
            <person name="Walter F."/>
            <person name="Albersmeier A."/>
            <person name="Kalinowski J."/>
            <person name="Ruckert C."/>
        </authorList>
    </citation>
    <scope>NUCLEOTIDE SEQUENCE</scope>
    <source>
        <strain evidence="6">JCM 3313</strain>
    </source>
</reference>
<reference evidence="6" key="2">
    <citation type="submission" date="2020-09" db="EMBL/GenBank/DDBJ databases">
        <authorList>
            <person name="Sun Q."/>
            <person name="Ohkuma M."/>
        </authorList>
    </citation>
    <scope>NUCLEOTIDE SEQUENCE</scope>
    <source>
        <strain evidence="6">JCM 3313</strain>
    </source>
</reference>
<dbReference type="Gene3D" id="1.10.357.10">
    <property type="entry name" value="Tetracycline Repressor, domain 2"/>
    <property type="match status" value="1"/>
</dbReference>
<keyword evidence="1" id="KW-0805">Transcription regulation</keyword>
<dbReference type="Pfam" id="PF00440">
    <property type="entry name" value="TetR_N"/>
    <property type="match status" value="1"/>
</dbReference>
<name>A0A918AUD5_9PSEU</name>
<comment type="caution">
    <text evidence="6">The sequence shown here is derived from an EMBL/GenBank/DDBJ whole genome shotgun (WGS) entry which is preliminary data.</text>
</comment>
<dbReference type="PANTHER" id="PTHR47506:SF7">
    <property type="entry name" value="TRANSCRIPTIONAL REGULATORY PROTEIN"/>
    <property type="match status" value="1"/>
</dbReference>
<evidence type="ECO:0000256" key="3">
    <source>
        <dbReference type="ARBA" id="ARBA00023163"/>
    </source>
</evidence>
<organism evidence="6 7">
    <name type="scientific">Saccharothrix coeruleofusca</name>
    <dbReference type="NCBI Taxonomy" id="33919"/>
    <lineage>
        <taxon>Bacteria</taxon>
        <taxon>Bacillati</taxon>
        <taxon>Actinomycetota</taxon>
        <taxon>Actinomycetes</taxon>
        <taxon>Pseudonocardiales</taxon>
        <taxon>Pseudonocardiaceae</taxon>
        <taxon>Saccharothrix</taxon>
    </lineage>
</organism>
<evidence type="ECO:0000256" key="2">
    <source>
        <dbReference type="ARBA" id="ARBA00023125"/>
    </source>
</evidence>
<dbReference type="InterPro" id="IPR001647">
    <property type="entry name" value="HTH_TetR"/>
</dbReference>
<dbReference type="PRINTS" id="PR00455">
    <property type="entry name" value="HTHTETR"/>
</dbReference>
<dbReference type="Proteomes" id="UP000639606">
    <property type="component" value="Unassembled WGS sequence"/>
</dbReference>
<dbReference type="FunFam" id="1.10.10.60:FF:000141">
    <property type="entry name" value="TetR family transcriptional regulator"/>
    <property type="match status" value="1"/>
</dbReference>
<dbReference type="GO" id="GO:0045892">
    <property type="term" value="P:negative regulation of DNA-templated transcription"/>
    <property type="evidence" value="ECO:0007669"/>
    <property type="project" value="UniProtKB-ARBA"/>
</dbReference>
<sequence length="195" mass="21260">MDDTAAGGSARREGIVRAATGAFLRFGFRKTSMEDVAKAAAISRQGLYLHFETKEALFRAVVEQMLADLRSTTWEALDREDVEAGERLARALEAFHGVTVGTVNREVYSELLSSARSFALDRMSRMEEEFVAGMAALLTSTGHAAAWEGAGLSAAELAQNLFDASAGAKHESGSLDDYRRRVRVATRIITSRPRD</sequence>
<evidence type="ECO:0000259" key="5">
    <source>
        <dbReference type="PROSITE" id="PS50977"/>
    </source>
</evidence>
<dbReference type="SUPFAM" id="SSF46689">
    <property type="entry name" value="Homeodomain-like"/>
    <property type="match status" value="1"/>
</dbReference>
<dbReference type="AlphaFoldDB" id="A0A918AUD5"/>
<keyword evidence="2 4" id="KW-0238">DNA-binding</keyword>
<evidence type="ECO:0000256" key="1">
    <source>
        <dbReference type="ARBA" id="ARBA00023015"/>
    </source>
</evidence>